<feature type="region of interest" description="Disordered" evidence="5">
    <location>
        <begin position="399"/>
        <end position="440"/>
    </location>
</feature>
<evidence type="ECO:0000259" key="6">
    <source>
        <dbReference type="Pfam" id="PF09668"/>
    </source>
</evidence>
<name>A0A9N8EG32_9STRA</name>
<dbReference type="SUPFAM" id="SSF50630">
    <property type="entry name" value="Acid proteases"/>
    <property type="match status" value="1"/>
</dbReference>
<dbReference type="EMBL" id="CAICTM010001102">
    <property type="protein sequence ID" value="CAB9520472.1"/>
    <property type="molecule type" value="Genomic_DNA"/>
</dbReference>
<gene>
    <name evidence="7" type="ORF">SEMRO_1104_G241870.1</name>
</gene>
<dbReference type="Gene3D" id="2.40.70.10">
    <property type="entry name" value="Acid Proteases"/>
    <property type="match status" value="1"/>
</dbReference>
<reference evidence="7" key="1">
    <citation type="submission" date="2020-06" db="EMBL/GenBank/DDBJ databases">
        <authorList>
            <consortium name="Plant Systems Biology data submission"/>
        </authorList>
    </citation>
    <scope>NUCLEOTIDE SEQUENCE</scope>
    <source>
        <strain evidence="7">D6</strain>
    </source>
</reference>
<dbReference type="AlphaFoldDB" id="A0A9N8EG32"/>
<protein>
    <submittedName>
        <fullName evidence="7">Protein DDI1 homolog</fullName>
    </submittedName>
</protein>
<dbReference type="Pfam" id="PF09668">
    <property type="entry name" value="Asp_protease"/>
    <property type="match status" value="1"/>
</dbReference>
<feature type="compositionally biased region" description="Basic and acidic residues" evidence="5">
    <location>
        <begin position="410"/>
        <end position="440"/>
    </location>
</feature>
<dbReference type="SUPFAM" id="SSF54236">
    <property type="entry name" value="Ubiquitin-like"/>
    <property type="match status" value="1"/>
</dbReference>
<dbReference type="Proteomes" id="UP001153069">
    <property type="component" value="Unassembled WGS sequence"/>
</dbReference>
<dbReference type="PANTHER" id="PTHR12917">
    <property type="entry name" value="ASPARTYL PROTEASE DDI-RELATED"/>
    <property type="match status" value="1"/>
</dbReference>
<feature type="domain" description="Aspartic peptidase DDI1-type" evidence="6">
    <location>
        <begin position="259"/>
        <end position="374"/>
    </location>
</feature>
<feature type="region of interest" description="Disordered" evidence="5">
    <location>
        <begin position="222"/>
        <end position="242"/>
    </location>
</feature>
<comment type="similarity">
    <text evidence="1">Belongs to the DDI1 family.</text>
</comment>
<evidence type="ECO:0000313" key="8">
    <source>
        <dbReference type="Proteomes" id="UP001153069"/>
    </source>
</evidence>
<dbReference type="GO" id="GO:0006508">
    <property type="term" value="P:proteolysis"/>
    <property type="evidence" value="ECO:0007669"/>
    <property type="project" value="UniProtKB-KW"/>
</dbReference>
<comment type="caution">
    <text evidence="7">The sequence shown here is derived from an EMBL/GenBank/DDBJ whole genome shotgun (WGS) entry which is preliminary data.</text>
</comment>
<evidence type="ECO:0000256" key="2">
    <source>
        <dbReference type="ARBA" id="ARBA00022670"/>
    </source>
</evidence>
<evidence type="ECO:0000313" key="7">
    <source>
        <dbReference type="EMBL" id="CAB9520472.1"/>
    </source>
</evidence>
<keyword evidence="3" id="KW-0064">Aspartyl protease</keyword>
<accession>A0A9N8EG32</accession>
<dbReference type="InterPro" id="IPR029071">
    <property type="entry name" value="Ubiquitin-like_domsf"/>
</dbReference>
<proteinExistence type="inferred from homology"/>
<evidence type="ECO:0000256" key="4">
    <source>
        <dbReference type="ARBA" id="ARBA00022801"/>
    </source>
</evidence>
<dbReference type="InterPro" id="IPR019103">
    <property type="entry name" value="Peptidase_aspartic_DDI1-type"/>
</dbReference>
<dbReference type="GO" id="GO:0004190">
    <property type="term" value="F:aspartic-type endopeptidase activity"/>
    <property type="evidence" value="ECO:0007669"/>
    <property type="project" value="UniProtKB-KW"/>
</dbReference>
<sequence length="440" mass="48534">MDVECMVTVVAAESGMSETLPVSLATTVKELTDFSTAMLGLSGNVQLYKDGSPLDPNKTLQQAGVKNGDLLAAQKVAAAAAPPPPAPATVGGLDFSAMLANATSAAAPVAAAPASGGLDFTNLIIGQQLNNKTNNAEPVYYPGMTLNDALDHNTNPEHIVTLLQTREHLFKELNYHQPVLANKLRNQPYQKAVQIWREEILKGGIQSAMSHNNTQLKEQEYRQRLEKNPNDKEAKEYFDSQKREQQVREQYFQMMQEYPESLGRVLMLYIEAKMNGHSVQAFVDSGAQNTIMSKKTATMCGIMDLLDTRFRGVAVGVGTGTILGRVHIVQLQVGDYFFPCTITIMDDPPPGSEAKDMPFLLGLDMLKRHTCSIDLENQVLKFRLAPGKYLETPFLHEKDLDESQGGTKGFDAEKSNLELAELQRKHEEEEDKKDGDSKME</sequence>
<organism evidence="7 8">
    <name type="scientific">Seminavis robusta</name>
    <dbReference type="NCBI Taxonomy" id="568900"/>
    <lineage>
        <taxon>Eukaryota</taxon>
        <taxon>Sar</taxon>
        <taxon>Stramenopiles</taxon>
        <taxon>Ochrophyta</taxon>
        <taxon>Bacillariophyta</taxon>
        <taxon>Bacillariophyceae</taxon>
        <taxon>Bacillariophycidae</taxon>
        <taxon>Naviculales</taxon>
        <taxon>Naviculaceae</taxon>
        <taxon>Seminavis</taxon>
    </lineage>
</organism>
<evidence type="ECO:0000256" key="5">
    <source>
        <dbReference type="SAM" id="MobiDB-lite"/>
    </source>
</evidence>
<evidence type="ECO:0000256" key="3">
    <source>
        <dbReference type="ARBA" id="ARBA00022750"/>
    </source>
</evidence>
<keyword evidence="8" id="KW-1185">Reference proteome</keyword>
<dbReference type="CDD" id="cd05479">
    <property type="entry name" value="RP_DDI"/>
    <property type="match status" value="1"/>
</dbReference>
<keyword evidence="2" id="KW-0645">Protease</keyword>
<dbReference type="PANTHER" id="PTHR12917:SF1">
    <property type="entry name" value="AT13091P"/>
    <property type="match status" value="1"/>
</dbReference>
<keyword evidence="4" id="KW-0378">Hydrolase</keyword>
<dbReference type="OrthoDB" id="43379at2759"/>
<evidence type="ECO:0000256" key="1">
    <source>
        <dbReference type="ARBA" id="ARBA00009136"/>
    </source>
</evidence>
<dbReference type="InterPro" id="IPR021109">
    <property type="entry name" value="Peptidase_aspartic_dom_sf"/>
</dbReference>